<gene>
    <name evidence="4" type="ORF">ACFFJ8_35065</name>
</gene>
<proteinExistence type="predicted"/>
<dbReference type="InterPro" id="IPR036388">
    <property type="entry name" value="WH-like_DNA-bd_sf"/>
</dbReference>
<dbReference type="Gene3D" id="1.10.10.10">
    <property type="entry name" value="Winged helix-like DNA-binding domain superfamily/Winged helix DNA-binding domain"/>
    <property type="match status" value="1"/>
</dbReference>
<dbReference type="InterPro" id="IPR005149">
    <property type="entry name" value="Tscrpt_reg_PadR_N"/>
</dbReference>
<feature type="domain" description="Transcription regulator PadR N-terminal" evidence="2">
    <location>
        <begin position="7"/>
        <end position="79"/>
    </location>
</feature>
<dbReference type="EMBL" id="JBHLVF010000061">
    <property type="protein sequence ID" value="MFC0396557.1"/>
    <property type="molecule type" value="Genomic_DNA"/>
</dbReference>
<protein>
    <submittedName>
        <fullName evidence="4">PadR family transcriptional regulator</fullName>
    </submittedName>
</protein>
<comment type="caution">
    <text evidence="4">The sequence shown here is derived from an EMBL/GenBank/DDBJ whole genome shotgun (WGS) entry which is preliminary data.</text>
</comment>
<evidence type="ECO:0000313" key="4">
    <source>
        <dbReference type="EMBL" id="MFC0396557.1"/>
    </source>
</evidence>
<reference evidence="4 5" key="1">
    <citation type="submission" date="2024-09" db="EMBL/GenBank/DDBJ databases">
        <authorList>
            <person name="Sun Q."/>
            <person name="Mori K."/>
        </authorList>
    </citation>
    <scope>NUCLEOTIDE SEQUENCE [LARGE SCALE GENOMIC DNA]</scope>
    <source>
        <strain evidence="4 5">CCM 4839</strain>
    </source>
</reference>
<evidence type="ECO:0000256" key="1">
    <source>
        <dbReference type="SAM" id="Coils"/>
    </source>
</evidence>
<keyword evidence="5" id="KW-1185">Reference proteome</keyword>
<evidence type="ECO:0000259" key="2">
    <source>
        <dbReference type="Pfam" id="PF03551"/>
    </source>
</evidence>
<feature type="coiled-coil region" evidence="1">
    <location>
        <begin position="112"/>
        <end position="172"/>
    </location>
</feature>
<feature type="domain" description="Transcription regulator PadR C-terminal" evidence="3">
    <location>
        <begin position="93"/>
        <end position="166"/>
    </location>
</feature>
<dbReference type="SUPFAM" id="SSF46785">
    <property type="entry name" value="Winged helix' DNA-binding domain"/>
    <property type="match status" value="1"/>
</dbReference>
<evidence type="ECO:0000313" key="5">
    <source>
        <dbReference type="Proteomes" id="UP001589818"/>
    </source>
</evidence>
<sequence length="173" mass="20091">MTSQDVILGILMDDSHSGYEIKHKFETLFSYFYNASYGTIYPTLGKMEKLGLITKESILQDGKPNKNVYTITEAGREAFVQYLESDIQGVELKSDFMVRLFFGEWTEPERVIRWLERSIAKEERQIERLNADYERWKSHMSPTQEICIALGIANQESNRRILLEGLAKLKAQL</sequence>
<evidence type="ECO:0000259" key="3">
    <source>
        <dbReference type="Pfam" id="PF10400"/>
    </source>
</evidence>
<name>A0ABV6JLK5_9BACL</name>
<dbReference type="Pfam" id="PF10400">
    <property type="entry name" value="Vir_act_alpha_C"/>
    <property type="match status" value="1"/>
</dbReference>
<dbReference type="Proteomes" id="UP001589818">
    <property type="component" value="Unassembled WGS sequence"/>
</dbReference>
<accession>A0ABV6JLK5</accession>
<organism evidence="4 5">
    <name type="scientific">Paenibacillus mendelii</name>
    <dbReference type="NCBI Taxonomy" id="206163"/>
    <lineage>
        <taxon>Bacteria</taxon>
        <taxon>Bacillati</taxon>
        <taxon>Bacillota</taxon>
        <taxon>Bacilli</taxon>
        <taxon>Bacillales</taxon>
        <taxon>Paenibacillaceae</taxon>
        <taxon>Paenibacillus</taxon>
    </lineage>
</organism>
<dbReference type="InterPro" id="IPR018309">
    <property type="entry name" value="Tscrpt_reg_PadR_C"/>
</dbReference>
<keyword evidence="1" id="KW-0175">Coiled coil</keyword>
<dbReference type="PANTHER" id="PTHR43252">
    <property type="entry name" value="TRANSCRIPTIONAL REGULATOR YQJI"/>
    <property type="match status" value="1"/>
</dbReference>
<dbReference type="InterPro" id="IPR036390">
    <property type="entry name" value="WH_DNA-bd_sf"/>
</dbReference>
<dbReference type="Gene3D" id="6.10.140.1570">
    <property type="match status" value="1"/>
</dbReference>
<dbReference type="RefSeq" id="WP_204818596.1">
    <property type="nucleotide sequence ID" value="NZ_JANHOF010000005.1"/>
</dbReference>
<dbReference type="Pfam" id="PF03551">
    <property type="entry name" value="PadR"/>
    <property type="match status" value="1"/>
</dbReference>
<dbReference type="PANTHER" id="PTHR43252:SF6">
    <property type="entry name" value="NEGATIVE TRANSCRIPTION REGULATOR PADR"/>
    <property type="match status" value="1"/>
</dbReference>